<evidence type="ECO:0000313" key="1">
    <source>
        <dbReference type="EMBL" id="MFI7440419.1"/>
    </source>
</evidence>
<proteinExistence type="predicted"/>
<dbReference type="EMBL" id="JBITMB010000002">
    <property type="protein sequence ID" value="MFI7440419.1"/>
    <property type="molecule type" value="Genomic_DNA"/>
</dbReference>
<dbReference type="Proteomes" id="UP001612928">
    <property type="component" value="Unassembled WGS sequence"/>
</dbReference>
<evidence type="ECO:0008006" key="3">
    <source>
        <dbReference type="Google" id="ProtNLM"/>
    </source>
</evidence>
<reference evidence="1 2" key="1">
    <citation type="submission" date="2024-10" db="EMBL/GenBank/DDBJ databases">
        <title>The Natural Products Discovery Center: Release of the First 8490 Sequenced Strains for Exploring Actinobacteria Biosynthetic Diversity.</title>
        <authorList>
            <person name="Kalkreuter E."/>
            <person name="Kautsar S.A."/>
            <person name="Yang D."/>
            <person name="Bader C.D."/>
            <person name="Teijaro C.N."/>
            <person name="Fluegel L."/>
            <person name="Davis C.M."/>
            <person name="Simpson J.R."/>
            <person name="Lauterbach L."/>
            <person name="Steele A.D."/>
            <person name="Gui C."/>
            <person name="Meng S."/>
            <person name="Li G."/>
            <person name="Viehrig K."/>
            <person name="Ye F."/>
            <person name="Su P."/>
            <person name="Kiefer A.F."/>
            <person name="Nichols A."/>
            <person name="Cepeda A.J."/>
            <person name="Yan W."/>
            <person name="Fan B."/>
            <person name="Jiang Y."/>
            <person name="Adhikari A."/>
            <person name="Zheng C.-J."/>
            <person name="Schuster L."/>
            <person name="Cowan T.M."/>
            <person name="Smanski M.J."/>
            <person name="Chevrette M.G."/>
            <person name="De Carvalho L.P.S."/>
            <person name="Shen B."/>
        </authorList>
    </citation>
    <scope>NUCLEOTIDE SEQUENCE [LARGE SCALE GENOMIC DNA]</scope>
    <source>
        <strain evidence="1 2">NPDC049503</strain>
    </source>
</reference>
<sequence>MRDLVDFADWPLVRARQDGRLTVQDATELREGLVEALARSDGEGRRFAVVVDQRERGAPEKGATEILHGFWAEHAARIAERCVGLASVVPTVSLADLVRTPGPGGLAVLGTVDPDAALAWARDRLAGEQEAG</sequence>
<organism evidence="1 2">
    <name type="scientific">Nonomuraea indica</name>
    <dbReference type="NCBI Taxonomy" id="1581193"/>
    <lineage>
        <taxon>Bacteria</taxon>
        <taxon>Bacillati</taxon>
        <taxon>Actinomycetota</taxon>
        <taxon>Actinomycetes</taxon>
        <taxon>Streptosporangiales</taxon>
        <taxon>Streptosporangiaceae</taxon>
        <taxon>Nonomuraea</taxon>
    </lineage>
</organism>
<accession>A0ABW8A0V4</accession>
<comment type="caution">
    <text evidence="1">The sequence shown here is derived from an EMBL/GenBank/DDBJ whole genome shotgun (WGS) entry which is preliminary data.</text>
</comment>
<name>A0ABW8A0V4_9ACTN</name>
<protein>
    <recommendedName>
        <fullName evidence="3">STAS/SEC14 domain-containing protein</fullName>
    </recommendedName>
</protein>
<dbReference type="RefSeq" id="WP_397020144.1">
    <property type="nucleotide sequence ID" value="NZ_JBITMB010000002.1"/>
</dbReference>
<gene>
    <name evidence="1" type="ORF">ACIBP5_10685</name>
</gene>
<evidence type="ECO:0000313" key="2">
    <source>
        <dbReference type="Proteomes" id="UP001612928"/>
    </source>
</evidence>
<keyword evidence="2" id="KW-1185">Reference proteome</keyword>